<keyword evidence="3" id="KW-1185">Reference proteome</keyword>
<reference evidence="2" key="2">
    <citation type="submission" date="2023-07" db="EMBL/GenBank/DDBJ databases">
        <authorList>
            <consortium name="Lawrence Berkeley National Laboratory"/>
            <person name="Haridas S."/>
            <person name="Hensen N."/>
            <person name="Bonometti L."/>
            <person name="Westerberg I."/>
            <person name="Brannstrom I.O."/>
            <person name="Guillou S."/>
            <person name="Cros-Aarteil S."/>
            <person name="Calhoun S."/>
            <person name="Kuo A."/>
            <person name="Mondo S."/>
            <person name="Pangilinan J."/>
            <person name="Riley R."/>
            <person name="LaButti K."/>
            <person name="Andreopoulos B."/>
            <person name="Lipzen A."/>
            <person name="Chen C."/>
            <person name="Yanf M."/>
            <person name="Daum C."/>
            <person name="Ng V."/>
            <person name="Clum A."/>
            <person name="Steindorff A."/>
            <person name="Ohm R."/>
            <person name="Martin F."/>
            <person name="Silar P."/>
            <person name="Natvig D."/>
            <person name="Lalanne C."/>
            <person name="Gautier V."/>
            <person name="Ament-velasquez S.L."/>
            <person name="Kruys A."/>
            <person name="Hutchinson M.I."/>
            <person name="Powell A.J."/>
            <person name="Barry K."/>
            <person name="Miller A.N."/>
            <person name="Grigoriev I.V."/>
            <person name="Debuchy R."/>
            <person name="Gladieux P."/>
            <person name="Thoren M.H."/>
            <person name="Johannesson H."/>
        </authorList>
    </citation>
    <scope>NUCLEOTIDE SEQUENCE</scope>
    <source>
        <strain evidence="2">FGSC 1904</strain>
    </source>
</reference>
<name>A0AAE0UGC4_SORBR</name>
<gene>
    <name evidence="2" type="ORF">B0T20DRAFT_388909</name>
</gene>
<dbReference type="EMBL" id="JAUTDP010000001">
    <property type="protein sequence ID" value="KAK3403251.1"/>
    <property type="molecule type" value="Genomic_DNA"/>
</dbReference>
<accession>A0AAE0UGC4</accession>
<reference evidence="2" key="1">
    <citation type="journal article" date="2023" name="Mol. Phylogenet. Evol.">
        <title>Genome-scale phylogeny and comparative genomics of the fungal order Sordariales.</title>
        <authorList>
            <person name="Hensen N."/>
            <person name="Bonometti L."/>
            <person name="Westerberg I."/>
            <person name="Brannstrom I.O."/>
            <person name="Guillou S."/>
            <person name="Cros-Aarteil S."/>
            <person name="Calhoun S."/>
            <person name="Haridas S."/>
            <person name="Kuo A."/>
            <person name="Mondo S."/>
            <person name="Pangilinan J."/>
            <person name="Riley R."/>
            <person name="LaButti K."/>
            <person name="Andreopoulos B."/>
            <person name="Lipzen A."/>
            <person name="Chen C."/>
            <person name="Yan M."/>
            <person name="Daum C."/>
            <person name="Ng V."/>
            <person name="Clum A."/>
            <person name="Steindorff A."/>
            <person name="Ohm R.A."/>
            <person name="Martin F."/>
            <person name="Silar P."/>
            <person name="Natvig D.O."/>
            <person name="Lalanne C."/>
            <person name="Gautier V."/>
            <person name="Ament-Velasquez S.L."/>
            <person name="Kruys A."/>
            <person name="Hutchinson M.I."/>
            <person name="Powell A.J."/>
            <person name="Barry K."/>
            <person name="Miller A.N."/>
            <person name="Grigoriev I.V."/>
            <person name="Debuchy R."/>
            <person name="Gladieux P."/>
            <person name="Hiltunen Thoren M."/>
            <person name="Johannesson H."/>
        </authorList>
    </citation>
    <scope>NUCLEOTIDE SEQUENCE</scope>
    <source>
        <strain evidence="2">FGSC 1904</strain>
    </source>
</reference>
<organism evidence="2 3">
    <name type="scientific">Sordaria brevicollis</name>
    <dbReference type="NCBI Taxonomy" id="83679"/>
    <lineage>
        <taxon>Eukaryota</taxon>
        <taxon>Fungi</taxon>
        <taxon>Dikarya</taxon>
        <taxon>Ascomycota</taxon>
        <taxon>Pezizomycotina</taxon>
        <taxon>Sordariomycetes</taxon>
        <taxon>Sordariomycetidae</taxon>
        <taxon>Sordariales</taxon>
        <taxon>Sordariaceae</taxon>
        <taxon>Sordaria</taxon>
    </lineage>
</organism>
<dbReference type="Proteomes" id="UP001281003">
    <property type="component" value="Unassembled WGS sequence"/>
</dbReference>
<dbReference type="AlphaFoldDB" id="A0AAE0UGC4"/>
<feature type="compositionally biased region" description="Basic and acidic residues" evidence="1">
    <location>
        <begin position="123"/>
        <end position="134"/>
    </location>
</feature>
<comment type="caution">
    <text evidence="2">The sequence shown here is derived from an EMBL/GenBank/DDBJ whole genome shotgun (WGS) entry which is preliminary data.</text>
</comment>
<feature type="region of interest" description="Disordered" evidence="1">
    <location>
        <begin position="46"/>
        <end position="101"/>
    </location>
</feature>
<evidence type="ECO:0000313" key="2">
    <source>
        <dbReference type="EMBL" id="KAK3403251.1"/>
    </source>
</evidence>
<sequence>MAGTSQSDDLKFINTFERELERTRASGNSGTDSMSMSNFVRDIDAIGRESSKNNMTITTPTTTTIEDKGTTPTTNGLQTDTNPTTEARHGHEICPNPLPWSPHQHFQGPMCGCPGSNWSHDGTSAHDQSEPKTS</sequence>
<feature type="region of interest" description="Disordered" evidence="1">
    <location>
        <begin position="115"/>
        <end position="134"/>
    </location>
</feature>
<evidence type="ECO:0000313" key="3">
    <source>
        <dbReference type="Proteomes" id="UP001281003"/>
    </source>
</evidence>
<feature type="compositionally biased region" description="Polar residues" evidence="1">
    <location>
        <begin position="75"/>
        <end position="85"/>
    </location>
</feature>
<feature type="compositionally biased region" description="Low complexity" evidence="1">
    <location>
        <begin position="56"/>
        <end position="74"/>
    </location>
</feature>
<evidence type="ECO:0000256" key="1">
    <source>
        <dbReference type="SAM" id="MobiDB-lite"/>
    </source>
</evidence>
<proteinExistence type="predicted"/>
<protein>
    <submittedName>
        <fullName evidence="2">Uncharacterized protein</fullName>
    </submittedName>
</protein>